<keyword evidence="2" id="KW-0067">ATP-binding</keyword>
<name>A0A132MU84_9ACTN</name>
<organism evidence="4 5">
    <name type="scientific">Carbonactinospora thermoautotrophica</name>
    <dbReference type="NCBI Taxonomy" id="1469144"/>
    <lineage>
        <taxon>Bacteria</taxon>
        <taxon>Bacillati</taxon>
        <taxon>Actinomycetota</taxon>
        <taxon>Actinomycetes</taxon>
        <taxon>Kitasatosporales</taxon>
        <taxon>Carbonactinosporaceae</taxon>
        <taxon>Carbonactinospora</taxon>
    </lineage>
</organism>
<dbReference type="EMBL" id="LAXD01000001">
    <property type="protein sequence ID" value="KWX01465.1"/>
    <property type="molecule type" value="Genomic_DNA"/>
</dbReference>
<gene>
    <name evidence="4" type="ORF">LI90_2497</name>
</gene>
<dbReference type="RefSeq" id="WP_066887972.1">
    <property type="nucleotide sequence ID" value="NZ_JYIK01001118.1"/>
</dbReference>
<comment type="caution">
    <text evidence="4">The sequence shown here is derived from an EMBL/GenBank/DDBJ whole genome shotgun (WGS) entry which is preliminary data.</text>
</comment>
<evidence type="ECO:0000256" key="1">
    <source>
        <dbReference type="ARBA" id="ARBA00022741"/>
    </source>
</evidence>
<dbReference type="PANTHER" id="PTHR16305">
    <property type="entry name" value="TESTICULAR SOLUBLE ADENYLYL CYCLASE"/>
    <property type="match status" value="1"/>
</dbReference>
<dbReference type="GO" id="GO:0006355">
    <property type="term" value="P:regulation of DNA-templated transcription"/>
    <property type="evidence" value="ECO:0007669"/>
    <property type="project" value="InterPro"/>
</dbReference>
<dbReference type="STRING" id="1469144.LI90_2497"/>
<dbReference type="Gene3D" id="1.10.10.10">
    <property type="entry name" value="Winged helix-like DNA-binding domain superfamily/Winged helix DNA-binding domain"/>
    <property type="match status" value="1"/>
</dbReference>
<accession>A0A132MU84</accession>
<dbReference type="GO" id="GO:0005524">
    <property type="term" value="F:ATP binding"/>
    <property type="evidence" value="ECO:0007669"/>
    <property type="project" value="UniProtKB-KW"/>
</dbReference>
<dbReference type="SUPFAM" id="SSF52540">
    <property type="entry name" value="P-loop containing nucleoside triphosphate hydrolases"/>
    <property type="match status" value="1"/>
</dbReference>
<dbReference type="Proteomes" id="UP000070188">
    <property type="component" value="Unassembled WGS sequence"/>
</dbReference>
<dbReference type="PROSITE" id="PS00622">
    <property type="entry name" value="HTH_LUXR_1"/>
    <property type="match status" value="1"/>
</dbReference>
<dbReference type="InterPro" id="IPR011990">
    <property type="entry name" value="TPR-like_helical_dom_sf"/>
</dbReference>
<dbReference type="Pfam" id="PF13191">
    <property type="entry name" value="AAA_16"/>
    <property type="match status" value="1"/>
</dbReference>
<dbReference type="PRINTS" id="PR00038">
    <property type="entry name" value="HTHLUXR"/>
</dbReference>
<protein>
    <recommendedName>
        <fullName evidence="3">HTH luxR-type domain-containing protein</fullName>
    </recommendedName>
</protein>
<dbReference type="SMART" id="SM00421">
    <property type="entry name" value="HTH_LUXR"/>
    <property type="match status" value="1"/>
</dbReference>
<dbReference type="SUPFAM" id="SSF46894">
    <property type="entry name" value="C-terminal effector domain of the bipartite response regulators"/>
    <property type="match status" value="1"/>
</dbReference>
<dbReference type="CDD" id="cd06170">
    <property type="entry name" value="LuxR_C_like"/>
    <property type="match status" value="1"/>
</dbReference>
<evidence type="ECO:0000259" key="3">
    <source>
        <dbReference type="PROSITE" id="PS50043"/>
    </source>
</evidence>
<dbReference type="GO" id="GO:0003677">
    <property type="term" value="F:DNA binding"/>
    <property type="evidence" value="ECO:0007669"/>
    <property type="project" value="InterPro"/>
</dbReference>
<dbReference type="InterPro" id="IPR000792">
    <property type="entry name" value="Tscrpt_reg_LuxR_C"/>
</dbReference>
<evidence type="ECO:0000313" key="4">
    <source>
        <dbReference type="EMBL" id="KWX01465.1"/>
    </source>
</evidence>
<dbReference type="SUPFAM" id="SSF48452">
    <property type="entry name" value="TPR-like"/>
    <property type="match status" value="2"/>
</dbReference>
<evidence type="ECO:0000313" key="5">
    <source>
        <dbReference type="Proteomes" id="UP000070188"/>
    </source>
</evidence>
<proteinExistence type="predicted"/>
<dbReference type="GO" id="GO:0005737">
    <property type="term" value="C:cytoplasm"/>
    <property type="evidence" value="ECO:0007669"/>
    <property type="project" value="TreeGrafter"/>
</dbReference>
<dbReference type="Pfam" id="PF00196">
    <property type="entry name" value="GerE"/>
    <property type="match status" value="1"/>
</dbReference>
<dbReference type="Gene3D" id="3.40.50.300">
    <property type="entry name" value="P-loop containing nucleotide triphosphate hydrolases"/>
    <property type="match status" value="1"/>
</dbReference>
<feature type="domain" description="HTH luxR-type" evidence="3">
    <location>
        <begin position="869"/>
        <end position="934"/>
    </location>
</feature>
<keyword evidence="5" id="KW-1185">Reference proteome</keyword>
<reference evidence="5" key="1">
    <citation type="submission" date="2015-04" db="EMBL/GenBank/DDBJ databases">
        <title>Physiological reanalysis, assessment of diazotrophy, and genome sequences of multiple isolates of Streptomyces thermoautotrophicus.</title>
        <authorList>
            <person name="MacKellar D.C."/>
            <person name="Lieber L."/>
            <person name="Norman J."/>
            <person name="Bolger A."/>
            <person name="Tobin C."/>
            <person name="Murray J.W."/>
            <person name="Chang R."/>
            <person name="Ford T."/>
            <person name="Nguyen P.Q."/>
            <person name="Woodward J."/>
            <person name="Permingeat H."/>
            <person name="Joshi N.S."/>
            <person name="Silver P.A."/>
            <person name="Usadel B."/>
            <person name="Rutherford A.W."/>
            <person name="Friesen M."/>
            <person name="Prell J."/>
        </authorList>
    </citation>
    <scope>NUCLEOTIDE SEQUENCE [LARGE SCALE GENOMIC DNA]</scope>
    <source>
        <strain evidence="5">H1</strain>
    </source>
</reference>
<keyword evidence="1" id="KW-0547">Nucleotide-binding</keyword>
<dbReference type="PANTHER" id="PTHR16305:SF35">
    <property type="entry name" value="TRANSCRIPTIONAL ACTIVATOR DOMAIN"/>
    <property type="match status" value="1"/>
</dbReference>
<dbReference type="PROSITE" id="PS50043">
    <property type="entry name" value="HTH_LUXR_2"/>
    <property type="match status" value="1"/>
</dbReference>
<dbReference type="PATRIC" id="fig|1469144.10.peg.2704"/>
<evidence type="ECO:0000256" key="2">
    <source>
        <dbReference type="ARBA" id="ARBA00022840"/>
    </source>
</evidence>
<dbReference type="AlphaFoldDB" id="A0A132MU84"/>
<dbReference type="GO" id="GO:0004016">
    <property type="term" value="F:adenylate cyclase activity"/>
    <property type="evidence" value="ECO:0007669"/>
    <property type="project" value="TreeGrafter"/>
</dbReference>
<sequence length="938" mass="100187">MERYAVNSSPLVGRDDALAVLRSAVTAASHGPGECVVVEGPAGIGKSRLLAATADHAREIGVLVAAGRATELDRVAPLSTLLAAVHSSQPPVVDDASLAELGRYENNRFWLIDRLGELIEVYSRSRPLLIALDDAQWADELTVLALRILVPALRCSPVCWVLARRPLPARSPVQDTVDRLAKEGVARKLSLGPLSAEAVAELCANLLGAPPGSSVLTLAARSGGNPFLLEEALVALRDNGRVRIADGVATVTKGELPADFVTAVDQRLRDLSVDGRRLLEAGAVLGRPFTVHEAAGVLGRSAVDLVDAAKEAVEAGTLVDTGSQLAFRHDLIREAVYNGLSRPVRQVLHREAAAVLQAEGASAAETAEHLVRSARKGDAQAIKVFQDAVREVAPNAPGTAADLTTRLLDLLDEHDPSRPRLVADAVRLLASAGRTVEAQELGESALRQDLDAPAEAAILHGLAEALKHAGQDTAVVEYTQRALARPEVPKPARAQLLAIQSHALLHSEDFDDAEAAAVAATELGRQVGEHSATVFGLVARSAIVCSRGDLETAIDLARDAVRLADGEAGEARHRHPRLWLGRALVAADRFTEADAVYELGRREADELGTAWSHPLWHCFLAELRLAAGQLDEAEAEAEAGVQVAEQLTASALLPSLLTTLSEVAVRRGELPTARRYLEQAQRLAAEGVGIGPKLLAWKLALYQEADGRPQKAFETLADLYDALPRQASLLTLAPWAGPHLVRIALRADAPERAEAVLEAARGLAERNPAVASLVGASAHAEGLFSRDLGILRAAVQAYRASPRPLDRASALEDTALAEDAAGHRQEAVALLEEALTHYLNSGAQRDAARVQRRLRRLGVRRKIQGSRHARSGWSSLTESELRVVRLVADGLTNREVAQRLFLSPHTVSSHLRHAFTKLGVSSRVELTRLVLTHEAADQ</sequence>
<dbReference type="Gene3D" id="1.25.40.10">
    <property type="entry name" value="Tetratricopeptide repeat domain"/>
    <property type="match status" value="2"/>
</dbReference>
<dbReference type="InterPro" id="IPR041664">
    <property type="entry name" value="AAA_16"/>
</dbReference>
<dbReference type="InterPro" id="IPR036388">
    <property type="entry name" value="WH-like_DNA-bd_sf"/>
</dbReference>
<dbReference type="InterPro" id="IPR027417">
    <property type="entry name" value="P-loop_NTPase"/>
</dbReference>
<dbReference type="InterPro" id="IPR016032">
    <property type="entry name" value="Sig_transdc_resp-reg_C-effctor"/>
</dbReference>